<evidence type="ECO:0000313" key="8">
    <source>
        <dbReference type="Proteomes" id="UP000250796"/>
    </source>
</evidence>
<dbReference type="KEGG" id="minf:MESINF_0458"/>
<feature type="domain" description="Phosphoribosyltransferase" evidence="6">
    <location>
        <begin position="45"/>
        <end position="166"/>
    </location>
</feature>
<dbReference type="InterPro" id="IPR029057">
    <property type="entry name" value="PRTase-like"/>
</dbReference>
<dbReference type="InterPro" id="IPR050118">
    <property type="entry name" value="Pur/Pyrimidine_PRTase"/>
</dbReference>
<dbReference type="InterPro" id="IPR010079">
    <property type="entry name" value="Xanthine_PRibTrfase"/>
</dbReference>
<evidence type="ECO:0000313" key="7">
    <source>
        <dbReference type="EMBL" id="SSC11907.1"/>
    </source>
</evidence>
<evidence type="ECO:0000256" key="3">
    <source>
        <dbReference type="ARBA" id="ARBA00022679"/>
    </source>
</evidence>
<dbReference type="PANTHER" id="PTHR43864:SF1">
    <property type="entry name" value="XANTHINE PHOSPHORIBOSYLTRANSFERASE"/>
    <property type="match status" value="1"/>
</dbReference>
<name>A0A7Z7PN77_9BACT</name>
<dbReference type="RefSeq" id="WP_169698337.1">
    <property type="nucleotide sequence ID" value="NZ_LS974202.1"/>
</dbReference>
<proteinExistence type="predicted"/>
<dbReference type="PANTHER" id="PTHR43864">
    <property type="entry name" value="HYPOXANTHINE/GUANINE PHOSPHORIBOSYLTRANSFERASE"/>
    <property type="match status" value="1"/>
</dbReference>
<dbReference type="GO" id="GO:0006166">
    <property type="term" value="P:purine ribonucleoside salvage"/>
    <property type="evidence" value="ECO:0007669"/>
    <property type="project" value="UniProtKB-KW"/>
</dbReference>
<dbReference type="Gene3D" id="3.40.50.2020">
    <property type="match status" value="1"/>
</dbReference>
<keyword evidence="4" id="KW-0660">Purine salvage</keyword>
<dbReference type="NCBIfam" id="TIGR01744">
    <property type="entry name" value="XPRTase"/>
    <property type="match status" value="1"/>
</dbReference>
<dbReference type="EC" id="2.4.2.22" evidence="5"/>
<keyword evidence="8" id="KW-1185">Reference proteome</keyword>
<dbReference type="CDD" id="cd06223">
    <property type="entry name" value="PRTases_typeI"/>
    <property type="match status" value="1"/>
</dbReference>
<dbReference type="SUPFAM" id="SSF53271">
    <property type="entry name" value="PRTase-like"/>
    <property type="match status" value="1"/>
</dbReference>
<keyword evidence="1" id="KW-0963">Cytoplasm</keyword>
<dbReference type="InterPro" id="IPR000836">
    <property type="entry name" value="PRTase_dom"/>
</dbReference>
<organism evidence="7 8">
    <name type="scientific">Mesotoga infera</name>
    <dbReference type="NCBI Taxonomy" id="1236046"/>
    <lineage>
        <taxon>Bacteria</taxon>
        <taxon>Thermotogati</taxon>
        <taxon>Thermotogota</taxon>
        <taxon>Thermotogae</taxon>
        <taxon>Kosmotogales</taxon>
        <taxon>Kosmotogaceae</taxon>
        <taxon>Mesotoga</taxon>
    </lineage>
</organism>
<sequence>MEIIQVSRELAVRSIQEAIVEKGSVLGGGILKVDSFLNHQIDPRLIKMAGNLICDTFKDAEITKVLTVESSGIAPALATAECMGVPLLFARKKKPITMKRYITETAPSHTKGGTVELNVSLEFLGESDRVLIVDDFLASGQTIAALGRLVQKTGAKLCGFAAVIEKTFEEGRNLLEEFGVPVLGLVRISSLEPLRFVD</sequence>
<dbReference type="AlphaFoldDB" id="A0A7Z7PN77"/>
<evidence type="ECO:0000256" key="5">
    <source>
        <dbReference type="NCBIfam" id="TIGR01744"/>
    </source>
</evidence>
<evidence type="ECO:0000259" key="6">
    <source>
        <dbReference type="Pfam" id="PF00156"/>
    </source>
</evidence>
<dbReference type="GO" id="GO:0000310">
    <property type="term" value="F:xanthine phosphoribosyltransferase activity"/>
    <property type="evidence" value="ECO:0007669"/>
    <property type="project" value="UniProtKB-UniRule"/>
</dbReference>
<evidence type="ECO:0000256" key="2">
    <source>
        <dbReference type="ARBA" id="ARBA00022676"/>
    </source>
</evidence>
<reference evidence="7 8" key="1">
    <citation type="submission" date="2017-01" db="EMBL/GenBank/DDBJ databases">
        <authorList>
            <person name="Erauso G."/>
        </authorList>
    </citation>
    <scope>NUCLEOTIDE SEQUENCE [LARGE SCALE GENOMIC DNA]</scope>
    <source>
        <strain evidence="7">MESINF1</strain>
    </source>
</reference>
<dbReference type="GO" id="GO:0046110">
    <property type="term" value="P:xanthine metabolic process"/>
    <property type="evidence" value="ECO:0007669"/>
    <property type="project" value="UniProtKB-UniRule"/>
</dbReference>
<keyword evidence="3 7" id="KW-0808">Transferase</keyword>
<evidence type="ECO:0000256" key="4">
    <source>
        <dbReference type="ARBA" id="ARBA00022726"/>
    </source>
</evidence>
<gene>
    <name evidence="7" type="primary">xpt</name>
    <name evidence="7" type="ORF">MESINF_0458</name>
</gene>
<accession>A0A7Z7PN77</accession>
<dbReference type="Pfam" id="PF00156">
    <property type="entry name" value="Pribosyltran"/>
    <property type="match status" value="1"/>
</dbReference>
<dbReference type="Proteomes" id="UP000250796">
    <property type="component" value="Chromosome MESINF"/>
</dbReference>
<dbReference type="EMBL" id="LS974202">
    <property type="protein sequence ID" value="SSC11907.1"/>
    <property type="molecule type" value="Genomic_DNA"/>
</dbReference>
<keyword evidence="2 7" id="KW-0328">Glycosyltransferase</keyword>
<dbReference type="NCBIfam" id="NF006671">
    <property type="entry name" value="PRK09219.1"/>
    <property type="match status" value="1"/>
</dbReference>
<evidence type="ECO:0000256" key="1">
    <source>
        <dbReference type="ARBA" id="ARBA00022490"/>
    </source>
</evidence>
<protein>
    <recommendedName>
        <fullName evidence="5">Xanthine phosphoribosyltransferase</fullName>
        <ecNumber evidence="5">2.4.2.22</ecNumber>
    </recommendedName>
</protein>